<evidence type="ECO:0000256" key="1">
    <source>
        <dbReference type="SAM" id="MobiDB-lite"/>
    </source>
</evidence>
<dbReference type="Proteomes" id="UP000000768">
    <property type="component" value="Chromosome 1"/>
</dbReference>
<protein>
    <submittedName>
        <fullName evidence="2">Uncharacterized protein</fullName>
    </submittedName>
</protein>
<evidence type="ECO:0000313" key="3">
    <source>
        <dbReference type="Proteomes" id="UP000000768"/>
    </source>
</evidence>
<dbReference type="Gramene" id="KXG38302">
    <property type="protein sequence ID" value="KXG38302"/>
    <property type="gene ID" value="SORBI_3001G215100"/>
</dbReference>
<keyword evidence="3" id="KW-1185">Reference proteome</keyword>
<feature type="compositionally biased region" description="Basic and acidic residues" evidence="1">
    <location>
        <begin position="67"/>
        <end position="81"/>
    </location>
</feature>
<name>A0A1B6QK49_SORBI</name>
<organism evidence="2 3">
    <name type="scientific">Sorghum bicolor</name>
    <name type="common">Sorghum</name>
    <name type="synonym">Sorghum vulgare</name>
    <dbReference type="NCBI Taxonomy" id="4558"/>
    <lineage>
        <taxon>Eukaryota</taxon>
        <taxon>Viridiplantae</taxon>
        <taxon>Streptophyta</taxon>
        <taxon>Embryophyta</taxon>
        <taxon>Tracheophyta</taxon>
        <taxon>Spermatophyta</taxon>
        <taxon>Magnoliopsida</taxon>
        <taxon>Liliopsida</taxon>
        <taxon>Poales</taxon>
        <taxon>Poaceae</taxon>
        <taxon>PACMAD clade</taxon>
        <taxon>Panicoideae</taxon>
        <taxon>Andropogonodae</taxon>
        <taxon>Andropogoneae</taxon>
        <taxon>Sorghinae</taxon>
        <taxon>Sorghum</taxon>
    </lineage>
</organism>
<feature type="region of interest" description="Disordered" evidence="1">
    <location>
        <begin position="1"/>
        <end position="98"/>
    </location>
</feature>
<reference evidence="3" key="2">
    <citation type="journal article" date="2018" name="Plant J.">
        <title>The Sorghum bicolor reference genome: improved assembly, gene annotations, a transcriptome atlas, and signatures of genome organization.</title>
        <authorList>
            <person name="McCormick R.F."/>
            <person name="Truong S.K."/>
            <person name="Sreedasyam A."/>
            <person name="Jenkins J."/>
            <person name="Shu S."/>
            <person name="Sims D."/>
            <person name="Kennedy M."/>
            <person name="Amirebrahimi M."/>
            <person name="Weers B.D."/>
            <person name="McKinley B."/>
            <person name="Mattison A."/>
            <person name="Morishige D.T."/>
            <person name="Grimwood J."/>
            <person name="Schmutz J."/>
            <person name="Mullet J.E."/>
        </authorList>
    </citation>
    <scope>NUCLEOTIDE SEQUENCE [LARGE SCALE GENOMIC DNA]</scope>
    <source>
        <strain evidence="3">cv. BTx623</strain>
    </source>
</reference>
<dbReference type="OMA" id="WSYVMSI"/>
<dbReference type="InParanoid" id="A0A1B6QK49"/>
<sequence>MKRASEVKPSVRCSEEPVAGDGSMRAVSITKRARLEEPEAADGITRRSPKPLAADGAGIAKKRARKPEKSSKMGKGAEEKSKRSKKKRAEEKNKQPNKVEVVKYVSKKEEKQVMTELAEKSKKKMLVRHEINQADMGPFLSEEIWSYVMSIDVFTFKDCTIHEIEMSCDPSTEDRRHANRRRRIENQANLLRQYRINGHAVIQYEITDDERDAEV</sequence>
<dbReference type="AlphaFoldDB" id="A0A1B6QK49"/>
<accession>A0A1B6QK49</accession>
<gene>
    <name evidence="2" type="ORF">SORBI_3001G215100</name>
</gene>
<reference evidence="2 3" key="1">
    <citation type="journal article" date="2009" name="Nature">
        <title>The Sorghum bicolor genome and the diversification of grasses.</title>
        <authorList>
            <person name="Paterson A.H."/>
            <person name="Bowers J.E."/>
            <person name="Bruggmann R."/>
            <person name="Dubchak I."/>
            <person name="Grimwood J."/>
            <person name="Gundlach H."/>
            <person name="Haberer G."/>
            <person name="Hellsten U."/>
            <person name="Mitros T."/>
            <person name="Poliakov A."/>
            <person name="Schmutz J."/>
            <person name="Spannagl M."/>
            <person name="Tang H."/>
            <person name="Wang X."/>
            <person name="Wicker T."/>
            <person name="Bharti A.K."/>
            <person name="Chapman J."/>
            <person name="Feltus F.A."/>
            <person name="Gowik U."/>
            <person name="Grigoriev I.V."/>
            <person name="Lyons E."/>
            <person name="Maher C.A."/>
            <person name="Martis M."/>
            <person name="Narechania A."/>
            <person name="Otillar R.P."/>
            <person name="Penning B.W."/>
            <person name="Salamov A.A."/>
            <person name="Wang Y."/>
            <person name="Zhang L."/>
            <person name="Carpita N.C."/>
            <person name="Freeling M."/>
            <person name="Gingle A.R."/>
            <person name="Hash C.T."/>
            <person name="Keller B."/>
            <person name="Klein P."/>
            <person name="Kresovich S."/>
            <person name="McCann M.C."/>
            <person name="Ming R."/>
            <person name="Peterson D.G."/>
            <person name="Mehboob-ur-Rahman"/>
            <person name="Ware D."/>
            <person name="Westhoff P."/>
            <person name="Mayer K.F."/>
            <person name="Messing J."/>
            <person name="Rokhsar D.S."/>
        </authorList>
    </citation>
    <scope>NUCLEOTIDE SEQUENCE [LARGE SCALE GENOMIC DNA]</scope>
    <source>
        <strain evidence="3">cv. BTx623</strain>
    </source>
</reference>
<dbReference type="EMBL" id="CM000760">
    <property type="protein sequence ID" value="KXG38302.1"/>
    <property type="molecule type" value="Genomic_DNA"/>
</dbReference>
<evidence type="ECO:0000313" key="2">
    <source>
        <dbReference type="EMBL" id="KXG38302.1"/>
    </source>
</evidence>
<proteinExistence type="predicted"/>